<sequence>MPEVVTTRFQGRAQRNQVVKNSVRSSRLDVEILTHFSYMQSLSPTHIHPPETVRTPQNQRIPKVVTANPKSVHLECRSHSRRKVQHKPGKPHIQKTPQQHKRSQEQTRQNNAPEKHIHYKQQNGSGKKYPKIPPTSTITPPQKSPNSLPHPQNMPPRKISSIKVLFPIALVTSSNQKGTQEGKGRKRKNREGKLT</sequence>
<feature type="compositionally biased region" description="Basic residues" evidence="1">
    <location>
        <begin position="79"/>
        <end position="101"/>
    </location>
</feature>
<feature type="compositionally biased region" description="Basic residues" evidence="1">
    <location>
        <begin position="184"/>
        <end position="195"/>
    </location>
</feature>
<keyword evidence="3" id="KW-1185">Reference proteome</keyword>
<evidence type="ECO:0000313" key="2">
    <source>
        <dbReference type="EMBL" id="KAF2749678.1"/>
    </source>
</evidence>
<evidence type="ECO:0000256" key="1">
    <source>
        <dbReference type="SAM" id="MobiDB-lite"/>
    </source>
</evidence>
<dbReference type="AlphaFoldDB" id="A0A6A6VGE1"/>
<feature type="compositionally biased region" description="Low complexity" evidence="1">
    <location>
        <begin position="134"/>
        <end position="145"/>
    </location>
</feature>
<feature type="region of interest" description="Disordered" evidence="1">
    <location>
        <begin position="77"/>
        <end position="195"/>
    </location>
</feature>
<protein>
    <submittedName>
        <fullName evidence="2">Uncharacterized protein</fullName>
    </submittedName>
</protein>
<proteinExistence type="predicted"/>
<dbReference type="Proteomes" id="UP000799440">
    <property type="component" value="Unassembled WGS sequence"/>
</dbReference>
<evidence type="ECO:0000313" key="3">
    <source>
        <dbReference type="Proteomes" id="UP000799440"/>
    </source>
</evidence>
<name>A0A6A6VGE1_9PLEO</name>
<dbReference type="EMBL" id="MU006565">
    <property type="protein sequence ID" value="KAF2749678.1"/>
    <property type="molecule type" value="Genomic_DNA"/>
</dbReference>
<gene>
    <name evidence="2" type="ORF">M011DRAFT_273567</name>
</gene>
<accession>A0A6A6VGE1</accession>
<organism evidence="2 3">
    <name type="scientific">Sporormia fimetaria CBS 119925</name>
    <dbReference type="NCBI Taxonomy" id="1340428"/>
    <lineage>
        <taxon>Eukaryota</taxon>
        <taxon>Fungi</taxon>
        <taxon>Dikarya</taxon>
        <taxon>Ascomycota</taxon>
        <taxon>Pezizomycotina</taxon>
        <taxon>Dothideomycetes</taxon>
        <taxon>Pleosporomycetidae</taxon>
        <taxon>Pleosporales</taxon>
        <taxon>Sporormiaceae</taxon>
        <taxon>Sporormia</taxon>
    </lineage>
</organism>
<reference evidence="2" key="1">
    <citation type="journal article" date="2020" name="Stud. Mycol.">
        <title>101 Dothideomycetes genomes: a test case for predicting lifestyles and emergence of pathogens.</title>
        <authorList>
            <person name="Haridas S."/>
            <person name="Albert R."/>
            <person name="Binder M."/>
            <person name="Bloem J."/>
            <person name="Labutti K."/>
            <person name="Salamov A."/>
            <person name="Andreopoulos B."/>
            <person name="Baker S."/>
            <person name="Barry K."/>
            <person name="Bills G."/>
            <person name="Bluhm B."/>
            <person name="Cannon C."/>
            <person name="Castanera R."/>
            <person name="Culley D."/>
            <person name="Daum C."/>
            <person name="Ezra D."/>
            <person name="Gonzalez J."/>
            <person name="Henrissat B."/>
            <person name="Kuo A."/>
            <person name="Liang C."/>
            <person name="Lipzen A."/>
            <person name="Lutzoni F."/>
            <person name="Magnuson J."/>
            <person name="Mondo S."/>
            <person name="Nolan M."/>
            <person name="Ohm R."/>
            <person name="Pangilinan J."/>
            <person name="Park H.-J."/>
            <person name="Ramirez L."/>
            <person name="Alfaro M."/>
            <person name="Sun H."/>
            <person name="Tritt A."/>
            <person name="Yoshinaga Y."/>
            <person name="Zwiers L.-H."/>
            <person name="Turgeon B."/>
            <person name="Goodwin S."/>
            <person name="Spatafora J."/>
            <person name="Crous P."/>
            <person name="Grigoriev I."/>
        </authorList>
    </citation>
    <scope>NUCLEOTIDE SEQUENCE</scope>
    <source>
        <strain evidence="2">CBS 119925</strain>
    </source>
</reference>